<reference evidence="1 2" key="1">
    <citation type="submission" date="2024-09" db="EMBL/GenBank/DDBJ databases">
        <authorList>
            <person name="Sun Q."/>
            <person name="Mori K."/>
        </authorList>
    </citation>
    <scope>NUCLEOTIDE SEQUENCE [LARGE SCALE GENOMIC DNA]</scope>
    <source>
        <strain evidence="1 2">CCM 8677</strain>
    </source>
</reference>
<proteinExistence type="predicted"/>
<keyword evidence="2" id="KW-1185">Reference proteome</keyword>
<protein>
    <submittedName>
        <fullName evidence="1">Bleomycin resistance family protein</fullName>
    </submittedName>
</protein>
<dbReference type="InterPro" id="IPR029068">
    <property type="entry name" value="Glyas_Bleomycin-R_OHBP_Dase"/>
</dbReference>
<sequence length="121" mass="14126">MSLSLLLRCIDKPKTRDYYRNILHFDVVESSELSLRVSKFNTLIIFTELDLWEQGLQMSGTIYISVPDVEQYFAQIKNTAELAWPLQDMPYGTREFAVRDCNGYYLAFMRDDDVLALNKAK</sequence>
<dbReference type="SUPFAM" id="SSF54593">
    <property type="entry name" value="Glyoxalase/Bleomycin resistance protein/Dihydroxybiphenyl dioxygenase"/>
    <property type="match status" value="1"/>
</dbReference>
<dbReference type="Gene3D" id="3.10.180.10">
    <property type="entry name" value="2,3-Dihydroxybiphenyl 1,2-Dioxygenase, domain 1"/>
    <property type="match status" value="1"/>
</dbReference>
<evidence type="ECO:0000313" key="2">
    <source>
        <dbReference type="Proteomes" id="UP001589844"/>
    </source>
</evidence>
<evidence type="ECO:0000313" key="1">
    <source>
        <dbReference type="EMBL" id="MFC0350024.1"/>
    </source>
</evidence>
<gene>
    <name evidence="1" type="ORF">ACFFJH_09425</name>
</gene>
<dbReference type="RefSeq" id="WP_390211892.1">
    <property type="nucleotide sequence ID" value="NZ_JBHLXJ010000009.1"/>
</dbReference>
<accession>A0ABV6IGM9</accession>
<name>A0ABV6IGM9_9BURK</name>
<comment type="caution">
    <text evidence="1">The sequence shown here is derived from an EMBL/GenBank/DDBJ whole genome shotgun (WGS) entry which is preliminary data.</text>
</comment>
<dbReference type="Proteomes" id="UP001589844">
    <property type="component" value="Unassembled WGS sequence"/>
</dbReference>
<organism evidence="1 2">
    <name type="scientific">Undibacterium danionis</name>
    <dbReference type="NCBI Taxonomy" id="1812100"/>
    <lineage>
        <taxon>Bacteria</taxon>
        <taxon>Pseudomonadati</taxon>
        <taxon>Pseudomonadota</taxon>
        <taxon>Betaproteobacteria</taxon>
        <taxon>Burkholderiales</taxon>
        <taxon>Oxalobacteraceae</taxon>
        <taxon>Undibacterium</taxon>
    </lineage>
</organism>
<dbReference type="EMBL" id="JBHLXJ010000009">
    <property type="protein sequence ID" value="MFC0350024.1"/>
    <property type="molecule type" value="Genomic_DNA"/>
</dbReference>